<evidence type="ECO:0000256" key="2">
    <source>
        <dbReference type="ARBA" id="ARBA00022512"/>
    </source>
</evidence>
<comment type="caution">
    <text evidence="9">The sequence shown here is derived from an EMBL/GenBank/DDBJ whole genome shotgun (WGS) entry which is preliminary data.</text>
</comment>
<dbReference type="PROSITE" id="PS50847">
    <property type="entry name" value="GRAM_POS_ANCHORING"/>
    <property type="match status" value="1"/>
</dbReference>
<dbReference type="NCBIfam" id="TIGR01167">
    <property type="entry name" value="LPXTG_anchor"/>
    <property type="match status" value="1"/>
</dbReference>
<dbReference type="Gene3D" id="2.60.40.10">
    <property type="entry name" value="Immunoglobulins"/>
    <property type="match status" value="6"/>
</dbReference>
<evidence type="ECO:0000256" key="5">
    <source>
        <dbReference type="ARBA" id="ARBA00023088"/>
    </source>
</evidence>
<dbReference type="Proteomes" id="UP000469870">
    <property type="component" value="Unassembled WGS sequence"/>
</dbReference>
<gene>
    <name evidence="9" type="ORF">GIY11_10280</name>
</gene>
<keyword evidence="5" id="KW-0572">Peptidoglycan-anchor</keyword>
<keyword evidence="7" id="KW-0812">Transmembrane</keyword>
<feature type="region of interest" description="Disordered" evidence="6">
    <location>
        <begin position="1655"/>
        <end position="1680"/>
    </location>
</feature>
<evidence type="ECO:0000313" key="9">
    <source>
        <dbReference type="EMBL" id="MRI82395.1"/>
    </source>
</evidence>
<dbReference type="EMBL" id="WJQR01000011">
    <property type="protein sequence ID" value="MRI82395.1"/>
    <property type="molecule type" value="Genomic_DNA"/>
</dbReference>
<sequence length="1717" mass="181740">MFDYSEKLCLKAVIKVRVSVFLKLFMIHLRCGKACELGGRIMKIKQRVSHVLLALMLVLASVPLGTTSAVSAQEEMINVVFKVFLQLEGQEANEQGQISYDVLNSDKTEYLYQYRSQEPPAESLQLAEGNYYFRLYDGGGFTRDGVEILPEKVLQTISNQTDEDKAEDKTERSLEEVGQVVTQGDGTKVYEVPFSVFAGPTLVNGDTVEIKIHLADQASIDTNKNEEQPETPETDPAVGSILFTVLDQEGVAVPGVGISVAENELITSDTGEASIGDLPVQDYTYRVTSLPEGYSGATEGVVTLSGDQQVAPVIYITKDAPQVGDVRFEVKDQNETAFANVTLVIEGQEVTTDENGVAIVTGLPLGTFNYSVAGTAAYSETYGEVTVGEGEMLEPVIVNRIAQKANATFTVVDGDGTAVAGAVINIDDQQITTNEEGYASIELALGDYEYSLADLPEGYSGEASGLVTVGSEGTSTTIEITKEAQQGTVLFDVHDQNGAPVEAVTLTIEGQEVTTNSEGQVVTAEFPVGTLTYAVPGTEAYGETYGEVTVSAGEQVTETVLVNLVPDTGNVTFKVLDDAGAAVVGAVINIAEQQITTNEEGSASLTDLPVGDYSYSITSLPEGYTGTAEGTVTVSTEAGEAISLAVEKAPEVGTAAIKVVDQNEAAVVGAVILVGEQEYTTNEEGRAVIEGLLVGEHTYQLTTLPDGYSIEEGAGTGTVNVTTSETASATITVTKVPQVGSASIKVIDQNESAVEGAVITVAEQEFTTNAEGVAAISELSVGDKTYTLTSLPEGYSGEESGTLTVVANETASATITVTKAPQVGSASIKVIDQNESAVEGAIITVAEQEFTTNAEGVAAISELSVGDKTYTLTRLPEGYSGEGSGTFTVVANETASATITVTKAPQVGSASIKVIDQNEAAVEGAVITVAEQEFTTNAEGVAAISELSVGDKTYTLTSLPEGYSGEGSGSFTVVANETAGATITVTKAPQTGTASFTVVDQNDTKIEGIVVTINEQTATTNAEGVAQIADLAAGDYTYSITTLPEGYSGDVSGTLTIVAGETASETLSITRDPRYGNVTLTVKDQEDKAVVGAVIRLNEQEFTTNENGEAIILELQAGKDYTYQLVSLPEAYSGEAEGTVTINQDETAQAAITVNRIVAKGQLTVVVKDQTEAPVEGAVIQLVEGTEATTNAEGQAVFNEIAPKTYNVTIKQLPDRYSHELGARELGAREVVIAEGASETLALNVQRAITKRAITLRVLDQEDKAVENATVVLNEQTQTTNAEGRVAFKDLTPKVYTYQITELPEGYQGAHEGEVTLTEAEDLAQDIRVERIIEPGTATITVVNQDDGQPVENATVKFGGLTQTTDSSGQTTFTSLEPGNYYYMVTEVPTTYQLIEGAEEQRAEIAEAQNFEATLEVDKKPEVGQIDIKIVNTANQAIEGVTIKIGDQEVTTNAQGVASFTNLAPGDYTFEATKAPEGYLLETVNATITVQASQTVTQSFVLEKEAEESSSETSEESEESEPDESEVEQATQRFVDEATGVEVLVNPADAGNIVKLQVTKVPLPLNPEPAALRNMNADVYQVTLIGKDNQPVQLTRVAQVKLPTQPVTSQLRVLRVSGENTSSLTFSLFNQKVNFSTQELGQFAIVYGAKAAESESSSESETTSESSDSTTVSVSKTTDVEQNLPNTGEIKNLWYITLGILLALLGVLLVIRNRKAE</sequence>
<proteinExistence type="inferred from homology"/>
<dbReference type="SUPFAM" id="SSF49478">
    <property type="entry name" value="Cna protein B-type domain"/>
    <property type="match status" value="4"/>
</dbReference>
<dbReference type="InterPro" id="IPR041033">
    <property type="entry name" value="SpaA_PFL_dom_1"/>
</dbReference>
<evidence type="ECO:0000256" key="7">
    <source>
        <dbReference type="SAM" id="Phobius"/>
    </source>
</evidence>
<feature type="transmembrane region" description="Helical" evidence="7">
    <location>
        <begin position="51"/>
        <end position="72"/>
    </location>
</feature>
<dbReference type="PANTHER" id="PTHR36108">
    <property type="entry name" value="COLOSSIN-B-RELATED"/>
    <property type="match status" value="1"/>
</dbReference>
<feature type="compositionally biased region" description="Basic and acidic residues" evidence="6">
    <location>
        <begin position="162"/>
        <end position="175"/>
    </location>
</feature>
<dbReference type="PANTHER" id="PTHR36108:SF13">
    <property type="entry name" value="COLOSSIN-B-RELATED"/>
    <property type="match status" value="1"/>
</dbReference>
<feature type="domain" description="Gram-positive cocci surface proteins LPxTG" evidence="8">
    <location>
        <begin position="1684"/>
        <end position="1717"/>
    </location>
</feature>
<evidence type="ECO:0000256" key="1">
    <source>
        <dbReference type="ARBA" id="ARBA00007257"/>
    </source>
</evidence>
<accession>A0A844BKA0</accession>
<evidence type="ECO:0000313" key="10">
    <source>
        <dbReference type="Proteomes" id="UP000469870"/>
    </source>
</evidence>
<evidence type="ECO:0000256" key="4">
    <source>
        <dbReference type="ARBA" id="ARBA00022729"/>
    </source>
</evidence>
<evidence type="ECO:0000259" key="8">
    <source>
        <dbReference type="PROSITE" id="PS50847"/>
    </source>
</evidence>
<feature type="region of interest" description="Disordered" evidence="6">
    <location>
        <begin position="159"/>
        <end position="179"/>
    </location>
</feature>
<evidence type="ECO:0000256" key="3">
    <source>
        <dbReference type="ARBA" id="ARBA00022525"/>
    </source>
</evidence>
<feature type="compositionally biased region" description="Acidic residues" evidence="6">
    <location>
        <begin position="1505"/>
        <end position="1527"/>
    </location>
</feature>
<dbReference type="InterPro" id="IPR013783">
    <property type="entry name" value="Ig-like_fold"/>
</dbReference>
<keyword evidence="4" id="KW-0732">Signal</keyword>
<keyword evidence="7" id="KW-0472">Membrane</keyword>
<dbReference type="Pfam" id="PF00746">
    <property type="entry name" value="Gram_pos_anchor"/>
    <property type="match status" value="1"/>
</dbReference>
<dbReference type="Pfam" id="PF17802">
    <property type="entry name" value="SpaA"/>
    <property type="match status" value="3"/>
</dbReference>
<comment type="similarity">
    <text evidence="1">Belongs to the serine-aspartate repeat-containing protein (SDr) family.</text>
</comment>
<keyword evidence="3" id="KW-0964">Secreted</keyword>
<feature type="transmembrane region" description="Helical" evidence="7">
    <location>
        <begin position="1693"/>
        <end position="1711"/>
    </location>
</feature>
<name>A0A844BKA0_9LACT</name>
<dbReference type="InterPro" id="IPR019931">
    <property type="entry name" value="LPXTG_anchor"/>
</dbReference>
<keyword evidence="7" id="KW-1133">Transmembrane helix</keyword>
<evidence type="ECO:0000256" key="6">
    <source>
        <dbReference type="SAM" id="MobiDB-lite"/>
    </source>
</evidence>
<feature type="region of interest" description="Disordered" evidence="6">
    <location>
        <begin position="1503"/>
        <end position="1530"/>
    </location>
</feature>
<protein>
    <submittedName>
        <fullName evidence="9">LPXTG cell wall anchor domain-containing protein</fullName>
    </submittedName>
</protein>
<keyword evidence="2" id="KW-0134">Cell wall</keyword>
<organism evidence="9 10">
    <name type="scientific">Fundicoccus ignavus</name>
    <dbReference type="NCBI Taxonomy" id="2664442"/>
    <lineage>
        <taxon>Bacteria</taxon>
        <taxon>Bacillati</taxon>
        <taxon>Bacillota</taxon>
        <taxon>Bacilli</taxon>
        <taxon>Lactobacillales</taxon>
        <taxon>Aerococcaceae</taxon>
        <taxon>Fundicoccus</taxon>
    </lineage>
</organism>
<reference evidence="9 10" key="1">
    <citation type="submission" date="2019-11" db="EMBL/GenBank/DDBJ databases">
        <title>Characterisation of Fundicoccus ignavus gen. nov. sp. nov., a novel genus of the family Aerococcaceae isolated from bulk tank milk.</title>
        <authorList>
            <person name="Siebert A."/>
            <person name="Huptas C."/>
            <person name="Wenning M."/>
            <person name="Scherer S."/>
            <person name="Doll E.V."/>
        </authorList>
    </citation>
    <scope>NUCLEOTIDE SEQUENCE [LARGE SCALE GENOMIC DNA]</scope>
    <source>
        <strain evidence="9 10">DSM 109653</strain>
    </source>
</reference>